<dbReference type="EMBL" id="CAJVPI010000553">
    <property type="protein sequence ID" value="CAG8549486.1"/>
    <property type="molecule type" value="Genomic_DNA"/>
</dbReference>
<gene>
    <name evidence="2" type="ORF">PBRASI_LOCUS5009</name>
</gene>
<protein>
    <submittedName>
        <fullName evidence="2">1197_t:CDS:1</fullName>
    </submittedName>
</protein>
<dbReference type="AlphaFoldDB" id="A0A9N9AYC8"/>
<dbReference type="OrthoDB" id="2414946at2759"/>
<dbReference type="Proteomes" id="UP000789739">
    <property type="component" value="Unassembled WGS sequence"/>
</dbReference>
<evidence type="ECO:0000313" key="3">
    <source>
        <dbReference type="Proteomes" id="UP000789739"/>
    </source>
</evidence>
<keyword evidence="3" id="KW-1185">Reference proteome</keyword>
<feature type="region of interest" description="Disordered" evidence="1">
    <location>
        <begin position="708"/>
        <end position="733"/>
    </location>
</feature>
<accession>A0A9N9AYC8</accession>
<reference evidence="2" key="1">
    <citation type="submission" date="2021-06" db="EMBL/GenBank/DDBJ databases">
        <authorList>
            <person name="Kallberg Y."/>
            <person name="Tangrot J."/>
            <person name="Rosling A."/>
        </authorList>
    </citation>
    <scope>NUCLEOTIDE SEQUENCE</scope>
    <source>
        <strain evidence="2">BR232B</strain>
    </source>
</reference>
<comment type="caution">
    <text evidence="2">The sequence shown here is derived from an EMBL/GenBank/DDBJ whole genome shotgun (WGS) entry which is preliminary data.</text>
</comment>
<sequence>MEEKANGHGNETNVESHNVRFVVHQSIPNLYQLVELCLDESTTSSERRDSLVRKAIIYPEELEKVCNMLTPGSYRSVSDIQFKQLANVDIQLVGCYGNCEIISKLLLQNNVIDKDRYEKFIKGEQTLATGLYLLIVEPDMNLQQSRKTTVAASTKFGLASDYLLVTCQIELPELAACNKDSSKAFITESNTLQSLAIVRNISESKTLSEIMTDKFKSSQELQKFLGKKLNEEHYGLNLNSLSMNALALLIIKGLKRPDLLAEYYKQISNLKAQRDKKIDVYKKKVNQWALLTLENYDRELFNFNSSLIKDDPGLKKFYVGHAEVCKDIEAKILQIDRKEWKSLKYEFCNKREQQTNSLQAKLRDRLAAVNRMNSKTKAEEADEVSDVNFIANLDYTASENDIAKFQKVYQQWKDDINKKLEEFWKPHIQNMNEDGNFFKYNEKVSNIIGVESEKLKKKLESMYPIGNRKKMIIKNLQKTPIMGINYLHQYEFHYVTEVVNPPFCELEILELPSRLKANANYTNTVLSNAYQTILYINASFEIRKLCQLDDGKFVLILWDTEKNGYAIFYGTLPELKEKFKRNSMPSQIRLMDEPRDLLLAVNNSTGLMATYDNNEHVLNIYNICGDETSMCPLHPNLIRKSQLSTLKYLLWISKTSMLFVKEDGEAYMFDYMDCYLRCFDKFSKDAASILSSPDHSCIFVLKPKTNQDTNPAGSKIGSSKPLTDAEEHPSVPVDTNGDTAQALVFFVNQDKQCEPLEIEIPLPSHSLTHYRFTYFEQIQHLVTLDLAHNALVSAKCWQNSLMIT</sequence>
<proteinExistence type="predicted"/>
<name>A0A9N9AYC8_9GLOM</name>
<organism evidence="2 3">
    <name type="scientific">Paraglomus brasilianum</name>
    <dbReference type="NCBI Taxonomy" id="144538"/>
    <lineage>
        <taxon>Eukaryota</taxon>
        <taxon>Fungi</taxon>
        <taxon>Fungi incertae sedis</taxon>
        <taxon>Mucoromycota</taxon>
        <taxon>Glomeromycotina</taxon>
        <taxon>Glomeromycetes</taxon>
        <taxon>Paraglomerales</taxon>
        <taxon>Paraglomeraceae</taxon>
        <taxon>Paraglomus</taxon>
    </lineage>
</organism>
<feature type="compositionally biased region" description="Polar residues" evidence="1">
    <location>
        <begin position="708"/>
        <end position="721"/>
    </location>
</feature>
<evidence type="ECO:0000256" key="1">
    <source>
        <dbReference type="SAM" id="MobiDB-lite"/>
    </source>
</evidence>
<evidence type="ECO:0000313" key="2">
    <source>
        <dbReference type="EMBL" id="CAG8549486.1"/>
    </source>
</evidence>